<feature type="domain" description="Thioredoxin" evidence="2">
    <location>
        <begin position="308"/>
        <end position="460"/>
    </location>
</feature>
<name>A0ABW6CV97_9BACT</name>
<evidence type="ECO:0000259" key="2">
    <source>
        <dbReference type="PROSITE" id="PS51352"/>
    </source>
</evidence>
<accession>A0ABW6CV97</accession>
<dbReference type="InterPro" id="IPR036249">
    <property type="entry name" value="Thioredoxin-like_sf"/>
</dbReference>
<organism evidence="3 4">
    <name type="scientific">Aquirufa echingensis</name>
    <dbReference type="NCBI Taxonomy" id="3096516"/>
    <lineage>
        <taxon>Bacteria</taxon>
        <taxon>Pseudomonadati</taxon>
        <taxon>Bacteroidota</taxon>
        <taxon>Cytophagia</taxon>
        <taxon>Cytophagales</taxon>
        <taxon>Flectobacillaceae</taxon>
        <taxon>Aquirufa</taxon>
    </lineage>
</organism>
<dbReference type="PROSITE" id="PS51257">
    <property type="entry name" value="PROKAR_LIPOPROTEIN"/>
    <property type="match status" value="1"/>
</dbReference>
<dbReference type="Proteomes" id="UP001598114">
    <property type="component" value="Unassembled WGS sequence"/>
</dbReference>
<sequence>MRYTLFFFLLLLSACLQAQYKINLQINAPKDSIAYLRGVVFDDKNYFPKDTIRIKKNVVILQSKKPIVGGMYYVQLDKSKQRFYFILENNDNLSLEIRGGEIHSNNPRNQVYFQYQKLAKSFEVIDSLYDAEVGRGRKFSYSDKAAFFKVKTAALAAFRKKALPKLNPSEVLHIYFSALNRLDASVPDKKNYAARLAFLKGLDFNTNKLLFIPTYKELVSEYMGYYPTQADSLLKGVDQILSRVNCQSKSYPYVLNYFVQLMRNRNVQNNTEGFVKFVNTYVEKSSCNALSATVKKTLIDDAARLNKVVNLAKSPAISLPDTTGVTQDLHQFAASFDYTLLAFYAPTCDHCQKEVPEMDSTMKLIESRLNLSLGRFYVCNEPGVPQATWRKFISDYKITTNAKHVELPSVSDIRTQYDAFSNPVFFLLNRAGEIVARRISPNTLRKYFAEIQRQRMAQNP</sequence>
<comment type="caution">
    <text evidence="3">The sequence shown here is derived from an EMBL/GenBank/DDBJ whole genome shotgun (WGS) entry which is preliminary data.</text>
</comment>
<dbReference type="RefSeq" id="WP_377974427.1">
    <property type="nucleotide sequence ID" value="NZ_JBBKYA010000001.1"/>
</dbReference>
<feature type="chain" id="PRO_5046559206" description="Thioredoxin domain-containing protein" evidence="1">
    <location>
        <begin position="19"/>
        <end position="460"/>
    </location>
</feature>
<dbReference type="Gene3D" id="3.40.30.10">
    <property type="entry name" value="Glutaredoxin"/>
    <property type="match status" value="1"/>
</dbReference>
<protein>
    <recommendedName>
        <fullName evidence="2">Thioredoxin domain-containing protein</fullName>
    </recommendedName>
</protein>
<dbReference type="SUPFAM" id="SSF52833">
    <property type="entry name" value="Thioredoxin-like"/>
    <property type="match status" value="1"/>
</dbReference>
<proteinExistence type="predicted"/>
<evidence type="ECO:0000256" key="1">
    <source>
        <dbReference type="SAM" id="SignalP"/>
    </source>
</evidence>
<dbReference type="EMBL" id="JBBKYA010000001">
    <property type="protein sequence ID" value="MFD3274867.1"/>
    <property type="molecule type" value="Genomic_DNA"/>
</dbReference>
<dbReference type="InterPro" id="IPR013766">
    <property type="entry name" value="Thioredoxin_domain"/>
</dbReference>
<gene>
    <name evidence="3" type="ORF">SKC38_01345</name>
</gene>
<evidence type="ECO:0000313" key="4">
    <source>
        <dbReference type="Proteomes" id="UP001598114"/>
    </source>
</evidence>
<keyword evidence="4" id="KW-1185">Reference proteome</keyword>
<feature type="signal peptide" evidence="1">
    <location>
        <begin position="1"/>
        <end position="18"/>
    </location>
</feature>
<keyword evidence="1" id="KW-0732">Signal</keyword>
<reference evidence="3 4" key="1">
    <citation type="submission" date="2024-03" db="EMBL/GenBank/DDBJ databases">
        <title>Aquirufa genome sequencing.</title>
        <authorList>
            <person name="Pitt A."/>
            <person name="Hahn M.W."/>
        </authorList>
    </citation>
    <scope>NUCLEOTIDE SEQUENCE [LARGE SCALE GENOMIC DNA]</scope>
    <source>
        <strain evidence="3 4">PLAD-142S6K</strain>
    </source>
</reference>
<dbReference type="PROSITE" id="PS51352">
    <property type="entry name" value="THIOREDOXIN_2"/>
    <property type="match status" value="1"/>
</dbReference>
<evidence type="ECO:0000313" key="3">
    <source>
        <dbReference type="EMBL" id="MFD3274867.1"/>
    </source>
</evidence>